<keyword evidence="2" id="KW-0472">Membrane</keyword>
<proteinExistence type="predicted"/>
<organism evidence="3 4">
    <name type="scientific">Brachybacterium faecium (strain ATCC 43885 / DSM 4810 / JCM 11609 / LMG 19847 / NBRC 14762 / NCIMB 9860 / 6-10)</name>
    <dbReference type="NCBI Taxonomy" id="446465"/>
    <lineage>
        <taxon>Bacteria</taxon>
        <taxon>Bacillati</taxon>
        <taxon>Actinomycetota</taxon>
        <taxon>Actinomycetes</taxon>
        <taxon>Micrococcales</taxon>
        <taxon>Dermabacteraceae</taxon>
        <taxon>Brachybacterium</taxon>
    </lineage>
</organism>
<sequence length="373" mass="38848">MTAPSPMPQGSYTPPPAEPVSKSSSRRNLIIAGALAGGGCFLVLLVVLVLVIVLVMRGGGGTAAGADGEESSIASLSPEEQATALVADYFDALSTGDAENALELLGPQDDPDITTLPVEAYSQALELAPVAEVEVGTPVLDESGLISGEVPVTFTVGEQTVSDAYSVHDYDDDGVLELTGSGADETVPDNVTGLDTTLNGVEVTAGQRVLLLPGGYELAYGSEHFAPTSTDPLLVGEQYGHVDWPDPELTEDGQTAFRGAVQEAVDACLTETTLAAGCGMTPVPETSNDGWTMVEDTVQRSISEDTQRTIDTMEGTPSYDEPTYVEGSSIGTVETTIECTKDDQKGTCELWLGGGMGRPHVDMSDPELPVTWG</sequence>
<evidence type="ECO:0000313" key="3">
    <source>
        <dbReference type="EMBL" id="ACU85618.1"/>
    </source>
</evidence>
<feature type="region of interest" description="Disordered" evidence="1">
    <location>
        <begin position="1"/>
        <end position="20"/>
    </location>
</feature>
<dbReference type="OrthoDB" id="4792402at2"/>
<protein>
    <submittedName>
        <fullName evidence="3">Uncharacterized protein</fullName>
    </submittedName>
</protein>
<gene>
    <name evidence="3" type="ordered locus">Bfae_17980</name>
</gene>
<dbReference type="AlphaFoldDB" id="C7MDG1"/>
<dbReference type="PATRIC" id="fig|446465.5.peg.1790"/>
<dbReference type="STRING" id="446465.Bfae_17980"/>
<dbReference type="HOGENOM" id="CLU_741178_0_0_11"/>
<keyword evidence="2" id="KW-0812">Transmembrane</keyword>
<evidence type="ECO:0000256" key="1">
    <source>
        <dbReference type="SAM" id="MobiDB-lite"/>
    </source>
</evidence>
<dbReference type="KEGG" id="bfa:Bfae_17980"/>
<feature type="transmembrane region" description="Helical" evidence="2">
    <location>
        <begin position="29"/>
        <end position="55"/>
    </location>
</feature>
<dbReference type="EMBL" id="CP001643">
    <property type="protein sequence ID" value="ACU85618.1"/>
    <property type="molecule type" value="Genomic_DNA"/>
</dbReference>
<evidence type="ECO:0000256" key="2">
    <source>
        <dbReference type="SAM" id="Phobius"/>
    </source>
</evidence>
<name>C7MDG1_BRAFD</name>
<reference evidence="3 4" key="1">
    <citation type="journal article" date="2009" name="Stand. Genomic Sci.">
        <title>Complete genome sequence of Brachybacterium faecium type strain (Schefferle 6-10).</title>
        <authorList>
            <person name="Lapidus A."/>
            <person name="Pukall R."/>
            <person name="Labuttii K."/>
            <person name="Copeland A."/>
            <person name="Del Rio T.G."/>
            <person name="Nolan M."/>
            <person name="Chen F."/>
            <person name="Lucas S."/>
            <person name="Tice H."/>
            <person name="Cheng J.F."/>
            <person name="Bruce D."/>
            <person name="Goodwin L."/>
            <person name="Pitluck S."/>
            <person name="Rohde M."/>
            <person name="Goker M."/>
            <person name="Pati A."/>
            <person name="Ivanova N."/>
            <person name="Mavrommatis K."/>
            <person name="Chen A."/>
            <person name="Palaniappan K."/>
            <person name="D'haeseleer P."/>
            <person name="Chain P."/>
            <person name="Bristow J."/>
            <person name="Eisen J.A."/>
            <person name="Markowitz V."/>
            <person name="Hugenholtz P."/>
            <person name="Kyrpides N.C."/>
            <person name="Klenk H.P."/>
        </authorList>
    </citation>
    <scope>NUCLEOTIDE SEQUENCE [LARGE SCALE GENOMIC DNA]</scope>
    <source>
        <strain evidence="4">ATCC 43885 / DSM 4810 / JCM 11609 / LMG 19847 / NBRC 14762 / NCIMB 9860 / 6-10</strain>
    </source>
</reference>
<evidence type="ECO:0000313" key="4">
    <source>
        <dbReference type="Proteomes" id="UP000001919"/>
    </source>
</evidence>
<dbReference type="eggNOG" id="ENOG50335YP">
    <property type="taxonomic scope" value="Bacteria"/>
</dbReference>
<accession>C7MDG1</accession>
<keyword evidence="4" id="KW-1185">Reference proteome</keyword>
<dbReference type="Proteomes" id="UP000001919">
    <property type="component" value="Chromosome"/>
</dbReference>
<keyword evidence="2" id="KW-1133">Transmembrane helix</keyword>